<organism evidence="1 2">
    <name type="scientific">Lophiostoma macrostomum CBS 122681</name>
    <dbReference type="NCBI Taxonomy" id="1314788"/>
    <lineage>
        <taxon>Eukaryota</taxon>
        <taxon>Fungi</taxon>
        <taxon>Dikarya</taxon>
        <taxon>Ascomycota</taxon>
        <taxon>Pezizomycotina</taxon>
        <taxon>Dothideomycetes</taxon>
        <taxon>Pleosporomycetidae</taxon>
        <taxon>Pleosporales</taxon>
        <taxon>Lophiostomataceae</taxon>
        <taxon>Lophiostoma</taxon>
    </lineage>
</organism>
<protein>
    <recommendedName>
        <fullName evidence="3">F-box domain-containing protein</fullName>
    </recommendedName>
</protein>
<gene>
    <name evidence="1" type="ORF">K491DRAFT_149112</name>
</gene>
<proteinExistence type="predicted"/>
<dbReference type="OrthoDB" id="3800724at2759"/>
<evidence type="ECO:0008006" key="3">
    <source>
        <dbReference type="Google" id="ProtNLM"/>
    </source>
</evidence>
<dbReference type="SUPFAM" id="SSF52047">
    <property type="entry name" value="RNI-like"/>
    <property type="match status" value="1"/>
</dbReference>
<dbReference type="AlphaFoldDB" id="A0A6A6SSZ4"/>
<dbReference type="Gene3D" id="3.80.10.10">
    <property type="entry name" value="Ribonuclease Inhibitor"/>
    <property type="match status" value="1"/>
</dbReference>
<keyword evidence="2" id="KW-1185">Reference proteome</keyword>
<evidence type="ECO:0000313" key="1">
    <source>
        <dbReference type="EMBL" id="KAF2650167.1"/>
    </source>
</evidence>
<dbReference type="Proteomes" id="UP000799324">
    <property type="component" value="Unassembled WGS sequence"/>
</dbReference>
<reference evidence="1" key="1">
    <citation type="journal article" date="2020" name="Stud. Mycol.">
        <title>101 Dothideomycetes genomes: a test case for predicting lifestyles and emergence of pathogens.</title>
        <authorList>
            <person name="Haridas S."/>
            <person name="Albert R."/>
            <person name="Binder M."/>
            <person name="Bloem J."/>
            <person name="Labutti K."/>
            <person name="Salamov A."/>
            <person name="Andreopoulos B."/>
            <person name="Baker S."/>
            <person name="Barry K."/>
            <person name="Bills G."/>
            <person name="Bluhm B."/>
            <person name="Cannon C."/>
            <person name="Castanera R."/>
            <person name="Culley D."/>
            <person name="Daum C."/>
            <person name="Ezra D."/>
            <person name="Gonzalez J."/>
            <person name="Henrissat B."/>
            <person name="Kuo A."/>
            <person name="Liang C."/>
            <person name="Lipzen A."/>
            <person name="Lutzoni F."/>
            <person name="Magnuson J."/>
            <person name="Mondo S."/>
            <person name="Nolan M."/>
            <person name="Ohm R."/>
            <person name="Pangilinan J."/>
            <person name="Park H.-J."/>
            <person name="Ramirez L."/>
            <person name="Alfaro M."/>
            <person name="Sun H."/>
            <person name="Tritt A."/>
            <person name="Yoshinaga Y."/>
            <person name="Zwiers L.-H."/>
            <person name="Turgeon B."/>
            <person name="Goodwin S."/>
            <person name="Spatafora J."/>
            <person name="Crous P."/>
            <person name="Grigoriev I."/>
        </authorList>
    </citation>
    <scope>NUCLEOTIDE SEQUENCE</scope>
    <source>
        <strain evidence="1">CBS 122681</strain>
    </source>
</reference>
<dbReference type="EMBL" id="MU004465">
    <property type="protein sequence ID" value="KAF2650167.1"/>
    <property type="molecule type" value="Genomic_DNA"/>
</dbReference>
<dbReference type="InterPro" id="IPR032675">
    <property type="entry name" value="LRR_dom_sf"/>
</dbReference>
<evidence type="ECO:0000313" key="2">
    <source>
        <dbReference type="Proteomes" id="UP000799324"/>
    </source>
</evidence>
<dbReference type="CDD" id="cd09917">
    <property type="entry name" value="F-box_SF"/>
    <property type="match status" value="1"/>
</dbReference>
<accession>A0A6A6SSZ4</accession>
<sequence length="401" mass="46043">MDDLAEELVNHICGFADTTSCASLSRVSKKMHRIVEPHLYSKVHIILPWCEVGDYSNSRGLRRTLQTNPHLRPLVKKISAGTLVESRATKSPVTWLECQRYVSDIVALSSRLEAIDMEGYFAHERRLSSSHLFRIFVVDLRSSPCHFDYLKRIDGSIGWTLNDLFHDFSLPSLETLNIHGGYDTVFFDSRWRDLQSTVKHLSFADIERGYSDTSKVFPAIAQSCSRLESLRVLGKDKSYGRNFFQAVVSAFTGVTVQTQLSELELWEDNRPPLREVYFDSFDLSNFGHNITLERLDMDVSILSKGTAVPDDDDDGSSWTPWDISLELPRNLKTLQLRVSHPFLANRLVDRLEELCNSDIKAMLPKLQELRVRSEYIEDEGLEEMKTKFQQQGVRFSVRKLE</sequence>
<name>A0A6A6SSZ4_9PLEO</name>